<evidence type="ECO:0000313" key="2">
    <source>
        <dbReference type="EMBL" id="TGJ81231.1"/>
    </source>
</evidence>
<feature type="compositionally biased region" description="Basic and acidic residues" evidence="1">
    <location>
        <begin position="79"/>
        <end position="95"/>
    </location>
</feature>
<feature type="compositionally biased region" description="Basic and acidic residues" evidence="1">
    <location>
        <begin position="152"/>
        <end position="172"/>
    </location>
</feature>
<dbReference type="STRING" id="37992.A0A4Z0YP86"/>
<accession>A0A4Z0YP86</accession>
<feature type="region of interest" description="Disordered" evidence="1">
    <location>
        <begin position="73"/>
        <end position="211"/>
    </location>
</feature>
<dbReference type="EMBL" id="SKBN01000179">
    <property type="protein sequence ID" value="TGJ81231.1"/>
    <property type="molecule type" value="Genomic_DNA"/>
</dbReference>
<name>A0A4Z0YP86_9PEZI</name>
<feature type="compositionally biased region" description="Basic and acidic residues" evidence="1">
    <location>
        <begin position="187"/>
        <end position="211"/>
    </location>
</feature>
<evidence type="ECO:0000313" key="3">
    <source>
        <dbReference type="Proteomes" id="UP000297716"/>
    </source>
</evidence>
<keyword evidence="3" id="KW-1185">Reference proteome</keyword>
<proteinExistence type="predicted"/>
<organism evidence="2 3">
    <name type="scientific">Xylaria hypoxylon</name>
    <dbReference type="NCBI Taxonomy" id="37992"/>
    <lineage>
        <taxon>Eukaryota</taxon>
        <taxon>Fungi</taxon>
        <taxon>Dikarya</taxon>
        <taxon>Ascomycota</taxon>
        <taxon>Pezizomycotina</taxon>
        <taxon>Sordariomycetes</taxon>
        <taxon>Xylariomycetidae</taxon>
        <taxon>Xylariales</taxon>
        <taxon>Xylariaceae</taxon>
        <taxon>Xylaria</taxon>
    </lineage>
</organism>
<reference evidence="2 3" key="1">
    <citation type="submission" date="2019-03" db="EMBL/GenBank/DDBJ databases">
        <title>Draft genome sequence of Xylaria hypoxylon DSM 108379, a ubiquitous saprotrophic-parasitic fungi on hardwood.</title>
        <authorList>
            <person name="Buettner E."/>
            <person name="Leonhardt S."/>
            <person name="Gebauer A.M."/>
            <person name="Liers C."/>
            <person name="Hofrichter M."/>
            <person name="Kellner H."/>
        </authorList>
    </citation>
    <scope>NUCLEOTIDE SEQUENCE [LARGE SCALE GENOMIC DNA]</scope>
    <source>
        <strain evidence="2 3">DSM 108379</strain>
    </source>
</reference>
<comment type="caution">
    <text evidence="2">The sequence shown here is derived from an EMBL/GenBank/DDBJ whole genome shotgun (WGS) entry which is preliminary data.</text>
</comment>
<protein>
    <submittedName>
        <fullName evidence="2">Uncharacterized protein</fullName>
    </submittedName>
</protein>
<feature type="compositionally biased region" description="Polar residues" evidence="1">
    <location>
        <begin position="133"/>
        <end position="151"/>
    </location>
</feature>
<gene>
    <name evidence="2" type="ORF">E0Z10_g7534</name>
</gene>
<evidence type="ECO:0000256" key="1">
    <source>
        <dbReference type="SAM" id="MobiDB-lite"/>
    </source>
</evidence>
<feature type="compositionally biased region" description="Low complexity" evidence="1">
    <location>
        <begin position="173"/>
        <end position="186"/>
    </location>
</feature>
<dbReference type="Proteomes" id="UP000297716">
    <property type="component" value="Unassembled WGS sequence"/>
</dbReference>
<dbReference type="OrthoDB" id="4590707at2759"/>
<dbReference type="AlphaFoldDB" id="A0A4Z0YP86"/>
<sequence length="211" mass="22059">MLFASRILAQRSAALRSLTRRQAVSARLASVSRRGYAGAHGAAQKTSDTPWLLGAVGFTAAGLAYLRLGSAAPSGAHASADHHKKDEHKDEHKETSSSPSESESESKSDSQQDENPDNSAPKGAADPNVPGKASQSGQNVPPPSADNTDLATKQDEKKQGHEEFKETTRAGETKAATSSSTAPSKKTAAEDPREDPKKGEGEAVQKGSSKD</sequence>